<comment type="similarity">
    <text evidence="2">Belongs to the NAD(P)-dependent epimerase/dehydratase family. Dihydroflavonol-4-reductase subfamily.</text>
</comment>
<dbReference type="Proteomes" id="UP001144191">
    <property type="component" value="Unassembled WGS sequence"/>
</dbReference>
<sequence length="248" mass="27036">MDTIYCLPEGSHILVTGGNGFVASNVTQTLLELGFKVRGTVRTPKPWLDEMFKARFGDDSFQSVVVADFDDIHTLAGVMEDVSGVAHVASDVSFEANPERVISWAVRAVQNVLEAASTVPSIQRVVLTSSGVSATTPKFNKGAITIYEQYVVDVVDIARLHAVAILDPKVVSQRLFGYASPLNLTEIITILRRLRPDNDQLPDAPEADWHDQSTILPAKHAERLLQEFCGKEGWTSAEDSIAEGIKGC</sequence>
<proteinExistence type="inferred from homology"/>
<dbReference type="Pfam" id="PF01370">
    <property type="entry name" value="Epimerase"/>
    <property type="match status" value="1"/>
</dbReference>
<organism evidence="4 5">
    <name type="scientific">Aspergillus niger</name>
    <dbReference type="NCBI Taxonomy" id="5061"/>
    <lineage>
        <taxon>Eukaryota</taxon>
        <taxon>Fungi</taxon>
        <taxon>Dikarya</taxon>
        <taxon>Ascomycota</taxon>
        <taxon>Pezizomycotina</taxon>
        <taxon>Eurotiomycetes</taxon>
        <taxon>Eurotiomycetidae</taxon>
        <taxon>Eurotiales</taxon>
        <taxon>Aspergillaceae</taxon>
        <taxon>Aspergillus</taxon>
        <taxon>Aspergillus subgen. Circumdati</taxon>
    </lineage>
</organism>
<dbReference type="EMBL" id="BRPB01000089">
    <property type="protein sequence ID" value="GLA53948.1"/>
    <property type="molecule type" value="Genomic_DNA"/>
</dbReference>
<protein>
    <recommendedName>
        <fullName evidence="3">NAD-dependent epimerase/dehydratase domain-containing protein</fullName>
    </recommendedName>
</protein>
<evidence type="ECO:0000256" key="1">
    <source>
        <dbReference type="ARBA" id="ARBA00023002"/>
    </source>
</evidence>
<dbReference type="SUPFAM" id="SSF51735">
    <property type="entry name" value="NAD(P)-binding Rossmann-fold domains"/>
    <property type="match status" value="1"/>
</dbReference>
<dbReference type="AlphaFoldDB" id="A0A9W6EDA7"/>
<evidence type="ECO:0000256" key="2">
    <source>
        <dbReference type="ARBA" id="ARBA00023445"/>
    </source>
</evidence>
<reference evidence="4" key="1">
    <citation type="submission" date="2022-07" db="EMBL/GenBank/DDBJ databases">
        <title>Taxonomy of Aspergillus series Nigri: significant species reduction supported by multi-species coalescent approaches.</title>
        <authorList>
            <person name="Bian C."/>
            <person name="Kusuya Y."/>
            <person name="Sklenar F."/>
            <person name="D'hooge E."/>
            <person name="Yaguchi T."/>
            <person name="Takahashi H."/>
            <person name="Hubka V."/>
        </authorList>
    </citation>
    <scope>NUCLEOTIDE SEQUENCE</scope>
    <source>
        <strain evidence="4">IFM 63604</strain>
    </source>
</reference>
<evidence type="ECO:0000313" key="5">
    <source>
        <dbReference type="Proteomes" id="UP001144191"/>
    </source>
</evidence>
<dbReference type="PANTHER" id="PTHR10366:SF562">
    <property type="entry name" value="ALDEHYDE REDUCTASE II (AFU_ORTHOLOGUE AFUA_1G11360)"/>
    <property type="match status" value="1"/>
</dbReference>
<name>A0A9W6EDA7_ASPNG</name>
<accession>A0A9W6EDA7</accession>
<evidence type="ECO:0000259" key="3">
    <source>
        <dbReference type="Pfam" id="PF01370"/>
    </source>
</evidence>
<feature type="domain" description="NAD-dependent epimerase/dehydratase" evidence="3">
    <location>
        <begin position="13"/>
        <end position="134"/>
    </location>
</feature>
<dbReference type="InterPro" id="IPR050425">
    <property type="entry name" value="NAD(P)_dehydrat-like"/>
</dbReference>
<dbReference type="PANTHER" id="PTHR10366">
    <property type="entry name" value="NAD DEPENDENT EPIMERASE/DEHYDRATASE"/>
    <property type="match status" value="1"/>
</dbReference>
<dbReference type="InterPro" id="IPR036291">
    <property type="entry name" value="NAD(P)-bd_dom_sf"/>
</dbReference>
<gene>
    <name evidence="4" type="ORF">AnigIFM63604_011257</name>
</gene>
<dbReference type="Gene3D" id="3.40.50.720">
    <property type="entry name" value="NAD(P)-binding Rossmann-like Domain"/>
    <property type="match status" value="2"/>
</dbReference>
<evidence type="ECO:0000313" key="4">
    <source>
        <dbReference type="EMBL" id="GLA53948.1"/>
    </source>
</evidence>
<keyword evidence="1" id="KW-0560">Oxidoreductase</keyword>
<comment type="caution">
    <text evidence="4">The sequence shown here is derived from an EMBL/GenBank/DDBJ whole genome shotgun (WGS) entry which is preliminary data.</text>
</comment>
<dbReference type="InterPro" id="IPR001509">
    <property type="entry name" value="Epimerase_deHydtase"/>
</dbReference>
<dbReference type="GO" id="GO:0016616">
    <property type="term" value="F:oxidoreductase activity, acting on the CH-OH group of donors, NAD or NADP as acceptor"/>
    <property type="evidence" value="ECO:0007669"/>
    <property type="project" value="TreeGrafter"/>
</dbReference>